<feature type="repeat" description="WD" evidence="3">
    <location>
        <begin position="1470"/>
        <end position="1503"/>
    </location>
</feature>
<dbReference type="EMBL" id="BLAD01000143">
    <property type="protein sequence ID" value="GES06259.1"/>
    <property type="molecule type" value="Genomic_DNA"/>
</dbReference>
<feature type="repeat" description="WD" evidence="3">
    <location>
        <begin position="1212"/>
        <end position="1253"/>
    </location>
</feature>
<feature type="signal peptide" evidence="5">
    <location>
        <begin position="1"/>
        <end position="20"/>
    </location>
</feature>
<dbReference type="PANTHER" id="PTHR19846">
    <property type="entry name" value="WD40 REPEAT PROTEIN"/>
    <property type="match status" value="1"/>
</dbReference>
<feature type="repeat" description="WD" evidence="3">
    <location>
        <begin position="1255"/>
        <end position="1296"/>
    </location>
</feature>
<dbReference type="GO" id="GO:0017070">
    <property type="term" value="F:U6 snRNA binding"/>
    <property type="evidence" value="ECO:0007669"/>
    <property type="project" value="TreeGrafter"/>
</dbReference>
<dbReference type="PROSITE" id="PS00678">
    <property type="entry name" value="WD_REPEATS_1"/>
    <property type="match status" value="13"/>
</dbReference>
<dbReference type="InterPro" id="IPR015943">
    <property type="entry name" value="WD40/YVTN_repeat-like_dom_sf"/>
</dbReference>
<dbReference type="GO" id="GO:0030621">
    <property type="term" value="F:U4 snRNA binding"/>
    <property type="evidence" value="ECO:0007669"/>
    <property type="project" value="TreeGrafter"/>
</dbReference>
<feature type="repeat" description="WD" evidence="3">
    <location>
        <begin position="1384"/>
        <end position="1425"/>
    </location>
</feature>
<feature type="compositionally biased region" description="Low complexity" evidence="4">
    <location>
        <begin position="52"/>
        <end position="69"/>
    </location>
</feature>
<keyword evidence="1 3" id="KW-0853">WD repeat</keyword>
<organism evidence="7 8">
    <name type="scientific">Acrocarpospora corrugata</name>
    <dbReference type="NCBI Taxonomy" id="35763"/>
    <lineage>
        <taxon>Bacteria</taxon>
        <taxon>Bacillati</taxon>
        <taxon>Actinomycetota</taxon>
        <taxon>Actinomycetes</taxon>
        <taxon>Streptosporangiales</taxon>
        <taxon>Streptosporangiaceae</taxon>
        <taxon>Acrocarpospora</taxon>
    </lineage>
</organism>
<feature type="repeat" description="WD" evidence="3">
    <location>
        <begin position="1341"/>
        <end position="1382"/>
    </location>
</feature>
<dbReference type="SMART" id="SM00320">
    <property type="entry name" value="WD40"/>
    <property type="match status" value="14"/>
</dbReference>
<gene>
    <name evidence="7" type="ORF">Acor_83280</name>
</gene>
<dbReference type="CDD" id="cd00200">
    <property type="entry name" value="WD40"/>
    <property type="match status" value="3"/>
</dbReference>
<dbReference type="InterPro" id="IPR019775">
    <property type="entry name" value="WD40_repeat_CS"/>
</dbReference>
<evidence type="ECO:0000256" key="3">
    <source>
        <dbReference type="PROSITE-ProRule" id="PRU00221"/>
    </source>
</evidence>
<feature type="domain" description="Novel STAND NTPase 1" evidence="6">
    <location>
        <begin position="225"/>
        <end position="766"/>
    </location>
</feature>
<sequence>MCASALVPIALGAPGLPAVAAGLTVVGSVGGNVLASLIGESLNAARARTRARSPTDPDAASAPDAVAGPDTGGSAFAELVRQELAARIEQVLAAQDQQAEALAATLALVLERIDATAVVVGEVVVGGQEQLLRELMAGFAGLGEQVAGLGPLLRGLDGSVVRLQQSLARQDAEHRFDRSQQQWVIALLLEFHEQLAELAIRLPDAATTADPGPVKLSAVWAGRCPYQGLAPFGPAQTAVFYGRGQYTARLLTMVATHTGSGPIIVTGASGAGKSSLLHAGLLPELRMPTQDSLAAAYGTADWPQITFTPGSRPLEQLAVQLAVRCHADPDHVLNELRTDPAGAAVRRARQVLATEQIRRASGDGARARAQQGPQRLIVVVDQFEELFTLASADYTGHPGQGEGPGSPREDEAFVSALEALTARPDVDAVAEPSARSAGSRGERGFTGRAADRLPAGLVVLAVRGDFLDRCSAYSVLARALEEKLFVLDPMNEQELRRTITGPAAAAGLRVEDGLAEQIVNDLISHLRTTAARPGRIGGSAGSGAAGALPLLSMAMARTWLNREGTRLTHAAYDHAGGVASAVTDTAEDTYTRLDPRQQQIAQRILLALTITGTDGQISRRRIPLTELTELSQSADGDHPGSDHLQQVQQVVEAFTTARLMTAMSSAGASDLLPEPTPTSAQGSAAGPTGPGLGAETASTASLTRSRRSSDTRSTSEPAATVELAHDVLLTAWPRLRSWLAEDRADRIVHGQIAEDAAEWDRSGRDASFLYRGSRLEDAQTAAARWRTDPGRYPALGLSDAASAFLAASTRATTRTRRRWQAAAGVLAGLLVIAVITAVTSVRFGRDADQQRDLALSRSAQFLSRQTAAHSESLPDDPATSARLAAAAWSISKTDEASASMAALLSQPQRAVLTGHTHWVFSVAYSPDGTRLATGSADGTVRIWDARTAIQLGEPLIGHAGAVRSVVFSPDGTRLATGSDGSAVRIWDARTGTPIGNPLIGHSKRVSSVVFSLDGSRLASGSDDGTVRIWDARTGTPIGEPLTGHTSWVNSVAFSPDGTRLATGSADKTVRIWDARTGTPIGEPLTGHTGEVHSVALSPDGTRVASGGEDGKVRMWDARTGAPISKPLDHTGVVWSVAFSPDGTRLASGSADDTVQIWDARTGTPVGEPLTGHTDDVNSVVFSPDGTQVASGSNDFEARIWDARTGAQLGEPLISRTDGVSSVAFSPDGSRLATGGDDGTVRIWDARTGTPISKPLVGHTGVVWSAAFSPDGTRLATGSFDGTVRMWDARTGTPIGEPLTGHTSWVSSVAFSLDGSRLATADSDFKVRIWDARTGAQLGKPLTGHIDVVQSVTFSPDGTRLATASDDRTARIWDARTATPIGQPLTGHIDWVQSVAFSPDGTRLATGSADKTVRIWDARTGTQLGKPLIGHTDEVSSVEFSPDGTRLATGGKDLKVRIWDARTGIQLGGPLAGHTGLLQSVAFSPDGTQLATGSDDDTTRIWDVALPRDPLGAVCAIAHRGFTPEEWRQYIPDAYRPTCPASR</sequence>
<dbReference type="GO" id="GO:0000398">
    <property type="term" value="P:mRNA splicing, via spliceosome"/>
    <property type="evidence" value="ECO:0007669"/>
    <property type="project" value="TreeGrafter"/>
</dbReference>
<dbReference type="PROSITE" id="PS50082">
    <property type="entry name" value="WD_REPEATS_2"/>
    <property type="match status" value="14"/>
</dbReference>
<dbReference type="PRINTS" id="PR00320">
    <property type="entry name" value="GPROTEINBRPT"/>
</dbReference>
<feature type="repeat" description="WD" evidence="3">
    <location>
        <begin position="1169"/>
        <end position="1210"/>
    </location>
</feature>
<feature type="repeat" description="WD" evidence="3">
    <location>
        <begin position="1041"/>
        <end position="1082"/>
    </location>
</feature>
<evidence type="ECO:0000256" key="4">
    <source>
        <dbReference type="SAM" id="MobiDB-lite"/>
    </source>
</evidence>
<proteinExistence type="predicted"/>
<keyword evidence="8" id="KW-1185">Reference proteome</keyword>
<feature type="repeat" description="WD" evidence="3">
    <location>
        <begin position="1084"/>
        <end position="1125"/>
    </location>
</feature>
<dbReference type="InterPro" id="IPR036322">
    <property type="entry name" value="WD40_repeat_dom_sf"/>
</dbReference>
<feature type="repeat" description="WD" evidence="3">
    <location>
        <begin position="1427"/>
        <end position="1463"/>
    </location>
</feature>
<feature type="region of interest" description="Disordered" evidence="4">
    <location>
        <begin position="48"/>
        <end position="69"/>
    </location>
</feature>
<dbReference type="Gene3D" id="2.130.10.10">
    <property type="entry name" value="YVTN repeat-like/Quinoprotein amine dehydrogenase"/>
    <property type="match status" value="6"/>
</dbReference>
<dbReference type="PANTHER" id="PTHR19846:SF0">
    <property type="entry name" value="PRE-MRNA PROCESSING FACTOR 4"/>
    <property type="match status" value="1"/>
</dbReference>
<keyword evidence="2" id="KW-0677">Repeat</keyword>
<dbReference type="SUPFAM" id="SSF50978">
    <property type="entry name" value="WD40 repeat-like"/>
    <property type="match status" value="2"/>
</dbReference>
<feature type="repeat" description="WD" evidence="3">
    <location>
        <begin position="998"/>
        <end position="1039"/>
    </location>
</feature>
<feature type="region of interest" description="Disordered" evidence="4">
    <location>
        <begin position="668"/>
        <end position="718"/>
    </location>
</feature>
<dbReference type="InterPro" id="IPR020472">
    <property type="entry name" value="WD40_PAC1"/>
</dbReference>
<comment type="caution">
    <text evidence="7">The sequence shown here is derived from an EMBL/GenBank/DDBJ whole genome shotgun (WGS) entry which is preliminary data.</text>
</comment>
<reference evidence="7 8" key="1">
    <citation type="submission" date="2019-10" db="EMBL/GenBank/DDBJ databases">
        <title>Whole genome shotgun sequence of Acrocarpospora corrugata NBRC 13972.</title>
        <authorList>
            <person name="Ichikawa N."/>
            <person name="Kimura A."/>
            <person name="Kitahashi Y."/>
            <person name="Komaki H."/>
            <person name="Oguchi A."/>
        </authorList>
    </citation>
    <scope>NUCLEOTIDE SEQUENCE [LARGE SCALE GENOMIC DNA]</scope>
    <source>
        <strain evidence="7 8">NBRC 13972</strain>
    </source>
</reference>
<dbReference type="Proteomes" id="UP000334990">
    <property type="component" value="Unassembled WGS sequence"/>
</dbReference>
<dbReference type="PROSITE" id="PS50294">
    <property type="entry name" value="WD_REPEATS_REGION"/>
    <property type="match status" value="14"/>
</dbReference>
<accession>A0A5M3WD46</accession>
<name>A0A5M3WD46_9ACTN</name>
<protein>
    <recommendedName>
        <fullName evidence="6">Novel STAND NTPase 1 domain-containing protein</fullName>
    </recommendedName>
</protein>
<dbReference type="Pfam" id="PF00400">
    <property type="entry name" value="WD40"/>
    <property type="match status" value="14"/>
</dbReference>
<dbReference type="InterPro" id="IPR049052">
    <property type="entry name" value="nSTAND1"/>
</dbReference>
<evidence type="ECO:0000256" key="5">
    <source>
        <dbReference type="SAM" id="SignalP"/>
    </source>
</evidence>
<evidence type="ECO:0000256" key="1">
    <source>
        <dbReference type="ARBA" id="ARBA00022574"/>
    </source>
</evidence>
<feature type="repeat" description="WD" evidence="3">
    <location>
        <begin position="1126"/>
        <end position="1167"/>
    </location>
</feature>
<keyword evidence="5" id="KW-0732">Signal</keyword>
<evidence type="ECO:0000256" key="2">
    <source>
        <dbReference type="ARBA" id="ARBA00022737"/>
    </source>
</evidence>
<feature type="chain" id="PRO_5024306953" description="Novel STAND NTPase 1 domain-containing protein" evidence="5">
    <location>
        <begin position="21"/>
        <end position="1542"/>
    </location>
</feature>
<feature type="repeat" description="WD" evidence="3">
    <location>
        <begin position="1298"/>
        <end position="1339"/>
    </location>
</feature>
<evidence type="ECO:0000313" key="8">
    <source>
        <dbReference type="Proteomes" id="UP000334990"/>
    </source>
</evidence>
<feature type="repeat" description="WD" evidence="3">
    <location>
        <begin position="912"/>
        <end position="953"/>
    </location>
</feature>
<evidence type="ECO:0000259" key="6">
    <source>
        <dbReference type="Pfam" id="PF20703"/>
    </source>
</evidence>
<dbReference type="InterPro" id="IPR001680">
    <property type="entry name" value="WD40_rpt"/>
</dbReference>
<dbReference type="Pfam" id="PF20703">
    <property type="entry name" value="nSTAND1"/>
    <property type="match status" value="1"/>
</dbReference>
<evidence type="ECO:0000313" key="7">
    <source>
        <dbReference type="EMBL" id="GES06259.1"/>
    </source>
</evidence>
<feature type="repeat" description="WD" evidence="3">
    <location>
        <begin position="955"/>
        <end position="996"/>
    </location>
</feature>